<sequence length="52" mass="5943">MQKGCCLLMLGFVWVFLCPSMVIYHNNKGKKLSHFPFLISIFDTNESACSSR</sequence>
<organism evidence="1 2">
    <name type="scientific">Helicobacter pylori Hp H-1</name>
    <dbReference type="NCBI Taxonomy" id="992058"/>
    <lineage>
        <taxon>Bacteria</taxon>
        <taxon>Pseudomonadati</taxon>
        <taxon>Campylobacterota</taxon>
        <taxon>Epsilonproteobacteria</taxon>
        <taxon>Campylobacterales</taxon>
        <taxon>Helicobacteraceae</taxon>
        <taxon>Helicobacter</taxon>
    </lineage>
</organism>
<dbReference type="AlphaFoldDB" id="M7SV94"/>
<dbReference type="PATRIC" id="fig|992058.3.peg.1152"/>
<dbReference type="Proteomes" id="UP000011947">
    <property type="component" value="Unassembled WGS sequence"/>
</dbReference>
<evidence type="ECO:0000313" key="2">
    <source>
        <dbReference type="Proteomes" id="UP000011947"/>
    </source>
</evidence>
<name>M7SV94_HELPX</name>
<protein>
    <submittedName>
        <fullName evidence="1">Uncharacterized protein</fullName>
    </submittedName>
</protein>
<comment type="caution">
    <text evidence="1">The sequence shown here is derived from an EMBL/GenBank/DDBJ whole genome shotgun (WGS) entry which is preliminary data.</text>
</comment>
<reference evidence="1 2" key="1">
    <citation type="submission" date="2013-02" db="EMBL/GenBank/DDBJ databases">
        <title>Comparitive Sequence Analysis of H. pylori Isolates.</title>
        <authorList>
            <person name="Blanchard T.G."/>
            <person name="Czinn S.J."/>
            <person name="McCracken C.M."/>
            <person name="Abolude K.A."/>
            <person name="Shefchek K.S."/>
            <person name="Maroo A.M."/>
            <person name="Santana-Cruz I.S."/>
            <person name="Tallon L.J."/>
            <person name="Ficke F.W.F."/>
        </authorList>
    </citation>
    <scope>NUCLEOTIDE SEQUENCE [LARGE SCALE GENOMIC DNA]</scope>
    <source>
        <strain evidence="1 2">Hp H-1</strain>
    </source>
</reference>
<proteinExistence type="predicted"/>
<gene>
    <name evidence="1" type="ORF">HPHPH1_1161</name>
</gene>
<accession>M7SV94</accession>
<evidence type="ECO:0000313" key="1">
    <source>
        <dbReference type="EMBL" id="EMR58520.1"/>
    </source>
</evidence>
<dbReference type="EMBL" id="AOTX01000036">
    <property type="protein sequence ID" value="EMR58520.1"/>
    <property type="molecule type" value="Genomic_DNA"/>
</dbReference>